<evidence type="ECO:0000313" key="4">
    <source>
        <dbReference type="Proteomes" id="UP000659654"/>
    </source>
</evidence>
<proteinExistence type="predicted"/>
<evidence type="ECO:0000313" key="2">
    <source>
        <dbReference type="EMBL" id="CAD5224407.1"/>
    </source>
</evidence>
<accession>A0A1I7SE18</accession>
<dbReference type="EMBL" id="CAJFCV020000004">
    <property type="protein sequence ID" value="CAG9113169.1"/>
    <property type="molecule type" value="Genomic_DNA"/>
</dbReference>
<gene>
    <name evidence="2" type="ORF">BXYJ_LOCUS8028</name>
</gene>
<dbReference type="Proteomes" id="UP000095284">
    <property type="component" value="Unplaced"/>
</dbReference>
<evidence type="ECO:0000256" key="1">
    <source>
        <dbReference type="SAM" id="MobiDB-lite"/>
    </source>
</evidence>
<name>A0A1I7SE18_BURXY</name>
<dbReference type="AlphaFoldDB" id="A0A1I7SE18"/>
<keyword evidence="4" id="KW-1185">Reference proteome</keyword>
<feature type="compositionally biased region" description="Basic and acidic residues" evidence="1">
    <location>
        <begin position="46"/>
        <end position="56"/>
    </location>
</feature>
<feature type="compositionally biased region" description="Basic and acidic residues" evidence="1">
    <location>
        <begin position="1"/>
        <end position="38"/>
    </location>
</feature>
<sequence length="94" mass="11235">MKTEEKESAQCGEEDKRETLHSAEMKGARQRKWGDCTVRRRKGRDKGRGRLHSAEIKRKRQKGRHCTVQWKEETWCDKKKRLHGAEKRRDCTVQ</sequence>
<feature type="region of interest" description="Disordered" evidence="1">
    <location>
        <begin position="1"/>
        <end position="63"/>
    </location>
</feature>
<protein>
    <submittedName>
        <fullName evidence="2">(pine wood nematode) hypothetical protein</fullName>
    </submittedName>
</protein>
<reference evidence="2" key="2">
    <citation type="submission" date="2020-09" db="EMBL/GenBank/DDBJ databases">
        <authorList>
            <person name="Kikuchi T."/>
        </authorList>
    </citation>
    <scope>NUCLEOTIDE SEQUENCE</scope>
    <source>
        <strain evidence="2">Ka4C1</strain>
    </source>
</reference>
<dbReference type="Proteomes" id="UP000582659">
    <property type="component" value="Unassembled WGS sequence"/>
</dbReference>
<organism evidence="3 5">
    <name type="scientific">Bursaphelenchus xylophilus</name>
    <name type="common">Pinewood nematode worm</name>
    <name type="synonym">Aphelenchoides xylophilus</name>
    <dbReference type="NCBI Taxonomy" id="6326"/>
    <lineage>
        <taxon>Eukaryota</taxon>
        <taxon>Metazoa</taxon>
        <taxon>Ecdysozoa</taxon>
        <taxon>Nematoda</taxon>
        <taxon>Chromadorea</taxon>
        <taxon>Rhabditida</taxon>
        <taxon>Tylenchina</taxon>
        <taxon>Tylenchomorpha</taxon>
        <taxon>Aphelenchoidea</taxon>
        <taxon>Aphelenchoididae</taxon>
        <taxon>Bursaphelenchus</taxon>
    </lineage>
</organism>
<evidence type="ECO:0000313" key="5">
    <source>
        <dbReference type="WBParaSite" id="BXY_1127600.1"/>
    </source>
</evidence>
<evidence type="ECO:0000313" key="3">
    <source>
        <dbReference type="Proteomes" id="UP000095284"/>
    </source>
</evidence>
<dbReference type="WBParaSite" id="BXY_1127600.1">
    <property type="protein sequence ID" value="BXY_1127600.1"/>
    <property type="gene ID" value="BXY_1127600"/>
</dbReference>
<dbReference type="Proteomes" id="UP000659654">
    <property type="component" value="Unassembled WGS sequence"/>
</dbReference>
<reference evidence="5" key="1">
    <citation type="submission" date="2016-11" db="UniProtKB">
        <authorList>
            <consortium name="WormBaseParasite"/>
        </authorList>
    </citation>
    <scope>IDENTIFICATION</scope>
</reference>
<dbReference type="EMBL" id="CAJFDI010000004">
    <property type="protein sequence ID" value="CAD5224407.1"/>
    <property type="molecule type" value="Genomic_DNA"/>
</dbReference>